<dbReference type="SUPFAM" id="SSF49842">
    <property type="entry name" value="TNF-like"/>
    <property type="match status" value="1"/>
</dbReference>
<dbReference type="PROSITE" id="PS50871">
    <property type="entry name" value="C1Q"/>
    <property type="match status" value="1"/>
</dbReference>
<evidence type="ECO:0000259" key="5">
    <source>
        <dbReference type="PROSITE" id="PS50871"/>
    </source>
</evidence>
<dbReference type="PANTHER" id="PTHR22923:SF116">
    <property type="entry name" value="C1Q DOMAIN-CONTAINING PROTEIN"/>
    <property type="match status" value="1"/>
</dbReference>
<name>A0AAE0VRZ6_9BIVA</name>
<feature type="domain" description="C1q" evidence="5">
    <location>
        <begin position="49"/>
        <end position="171"/>
    </location>
</feature>
<proteinExistence type="predicted"/>
<dbReference type="InterPro" id="IPR008983">
    <property type="entry name" value="Tumour_necrosis_fac-like_dom"/>
</dbReference>
<dbReference type="Pfam" id="PF00386">
    <property type="entry name" value="C1q"/>
    <property type="match status" value="1"/>
</dbReference>
<gene>
    <name evidence="6" type="ORF">CHS0354_034899</name>
</gene>
<reference evidence="6" key="1">
    <citation type="journal article" date="2021" name="Genome Biol. Evol.">
        <title>A High-Quality Reference Genome for a Parasitic Bivalve with Doubly Uniparental Inheritance (Bivalvia: Unionida).</title>
        <authorList>
            <person name="Smith C.H."/>
        </authorList>
    </citation>
    <scope>NUCLEOTIDE SEQUENCE</scope>
    <source>
        <strain evidence="6">CHS0354</strain>
    </source>
</reference>
<dbReference type="EMBL" id="JAEAOA010002048">
    <property type="protein sequence ID" value="KAK3586860.1"/>
    <property type="molecule type" value="Genomic_DNA"/>
</dbReference>
<evidence type="ECO:0000313" key="6">
    <source>
        <dbReference type="EMBL" id="KAK3586860.1"/>
    </source>
</evidence>
<dbReference type="GO" id="GO:0005576">
    <property type="term" value="C:extracellular region"/>
    <property type="evidence" value="ECO:0007669"/>
    <property type="project" value="UniProtKB-SubCell"/>
</dbReference>
<dbReference type="PANTHER" id="PTHR22923">
    <property type="entry name" value="CEREBELLIN-RELATED"/>
    <property type="match status" value="1"/>
</dbReference>
<dbReference type="InterPro" id="IPR050822">
    <property type="entry name" value="Cerebellin_Synaptic_Org"/>
</dbReference>
<evidence type="ECO:0000313" key="7">
    <source>
        <dbReference type="Proteomes" id="UP001195483"/>
    </source>
</evidence>
<dbReference type="Gene3D" id="2.60.120.40">
    <property type="match status" value="1"/>
</dbReference>
<comment type="subcellular location">
    <subcellularLocation>
        <location evidence="1">Secreted</location>
    </subcellularLocation>
</comment>
<dbReference type="SMART" id="SM00110">
    <property type="entry name" value="C1Q"/>
    <property type="match status" value="1"/>
</dbReference>
<accession>A0AAE0VRZ6</accession>
<evidence type="ECO:0000256" key="3">
    <source>
        <dbReference type="ARBA" id="ARBA00022729"/>
    </source>
</evidence>
<comment type="caution">
    <text evidence="6">The sequence shown here is derived from an EMBL/GenBank/DDBJ whole genome shotgun (WGS) entry which is preliminary data.</text>
</comment>
<keyword evidence="3" id="KW-0732">Signal</keyword>
<organism evidence="6 7">
    <name type="scientific">Potamilus streckersoni</name>
    <dbReference type="NCBI Taxonomy" id="2493646"/>
    <lineage>
        <taxon>Eukaryota</taxon>
        <taxon>Metazoa</taxon>
        <taxon>Spiralia</taxon>
        <taxon>Lophotrochozoa</taxon>
        <taxon>Mollusca</taxon>
        <taxon>Bivalvia</taxon>
        <taxon>Autobranchia</taxon>
        <taxon>Heteroconchia</taxon>
        <taxon>Palaeoheterodonta</taxon>
        <taxon>Unionida</taxon>
        <taxon>Unionoidea</taxon>
        <taxon>Unionidae</taxon>
        <taxon>Ambleminae</taxon>
        <taxon>Lampsilini</taxon>
        <taxon>Potamilus</taxon>
    </lineage>
</organism>
<feature type="region of interest" description="Disordered" evidence="4">
    <location>
        <begin position="1"/>
        <end position="37"/>
    </location>
</feature>
<keyword evidence="2" id="KW-0964">Secreted</keyword>
<sequence length="171" mass="19301">MYRNETTKELTERSNKSSQQVPNEKESRSDTPQLLDLKRETKTKIKKESEVSRVAFYATVAVSDLFNLGEHHIIVFDHVVTNVGRAYHGNTGIFIAPVNGVYFFSVTAMSSPQHYQFLELVKDGVPVNDILADANNANFYVSVTRAFILEIGQGSEIWVRTVSAENMITKR</sequence>
<dbReference type="PRINTS" id="PR00007">
    <property type="entry name" value="COMPLEMNTC1Q"/>
</dbReference>
<dbReference type="InterPro" id="IPR001073">
    <property type="entry name" value="C1q_dom"/>
</dbReference>
<keyword evidence="7" id="KW-1185">Reference proteome</keyword>
<evidence type="ECO:0000256" key="2">
    <source>
        <dbReference type="ARBA" id="ARBA00022525"/>
    </source>
</evidence>
<dbReference type="Proteomes" id="UP001195483">
    <property type="component" value="Unassembled WGS sequence"/>
</dbReference>
<dbReference type="AlphaFoldDB" id="A0AAE0VRZ6"/>
<protein>
    <recommendedName>
        <fullName evidence="5">C1q domain-containing protein</fullName>
    </recommendedName>
</protein>
<reference evidence="6" key="3">
    <citation type="submission" date="2023-05" db="EMBL/GenBank/DDBJ databases">
        <authorList>
            <person name="Smith C.H."/>
        </authorList>
    </citation>
    <scope>NUCLEOTIDE SEQUENCE</scope>
    <source>
        <strain evidence="6">CHS0354</strain>
        <tissue evidence="6">Mantle</tissue>
    </source>
</reference>
<evidence type="ECO:0000256" key="4">
    <source>
        <dbReference type="SAM" id="MobiDB-lite"/>
    </source>
</evidence>
<reference evidence="6" key="2">
    <citation type="journal article" date="2021" name="Genome Biol. Evol.">
        <title>Developing a high-quality reference genome for a parasitic bivalve with doubly uniparental inheritance (Bivalvia: Unionida).</title>
        <authorList>
            <person name="Smith C.H."/>
        </authorList>
    </citation>
    <scope>NUCLEOTIDE SEQUENCE</scope>
    <source>
        <strain evidence="6">CHS0354</strain>
        <tissue evidence="6">Mantle</tissue>
    </source>
</reference>
<feature type="compositionally biased region" description="Basic and acidic residues" evidence="4">
    <location>
        <begin position="1"/>
        <end position="15"/>
    </location>
</feature>
<evidence type="ECO:0000256" key="1">
    <source>
        <dbReference type="ARBA" id="ARBA00004613"/>
    </source>
</evidence>